<proteinExistence type="predicted"/>
<dbReference type="AlphaFoldDB" id="A0A1C6S939"/>
<keyword evidence="2" id="KW-1185">Reference proteome</keyword>
<accession>A0A1C6S939</accession>
<protein>
    <submittedName>
        <fullName evidence="1">Uncharacterized protein</fullName>
    </submittedName>
</protein>
<dbReference type="STRING" id="47866.GA0074694_4383"/>
<dbReference type="EMBL" id="FMHU01000002">
    <property type="protein sequence ID" value="SCL25988.1"/>
    <property type="molecule type" value="Genomic_DNA"/>
</dbReference>
<evidence type="ECO:0000313" key="2">
    <source>
        <dbReference type="Proteomes" id="UP000198906"/>
    </source>
</evidence>
<reference evidence="2" key="1">
    <citation type="submission" date="2016-06" db="EMBL/GenBank/DDBJ databases">
        <authorList>
            <person name="Varghese N."/>
        </authorList>
    </citation>
    <scope>NUCLEOTIDE SEQUENCE [LARGE SCALE GENOMIC DNA]</scope>
    <source>
        <strain evidence="2">DSM 46123</strain>
    </source>
</reference>
<gene>
    <name evidence="1" type="ORF">GA0074694_4383</name>
</gene>
<organism evidence="1 2">
    <name type="scientific">Micromonospora inyonensis</name>
    <dbReference type="NCBI Taxonomy" id="47866"/>
    <lineage>
        <taxon>Bacteria</taxon>
        <taxon>Bacillati</taxon>
        <taxon>Actinomycetota</taxon>
        <taxon>Actinomycetes</taxon>
        <taxon>Micromonosporales</taxon>
        <taxon>Micromonosporaceae</taxon>
        <taxon>Micromonospora</taxon>
    </lineage>
</organism>
<sequence>MSGSGLPGQARLRALALPIASPTMPARTKPVGPNQKWLLSRYCTVVP</sequence>
<dbReference type="Proteomes" id="UP000198906">
    <property type="component" value="Unassembled WGS sequence"/>
</dbReference>
<name>A0A1C6S939_9ACTN</name>
<evidence type="ECO:0000313" key="1">
    <source>
        <dbReference type="EMBL" id="SCL25988.1"/>
    </source>
</evidence>